<dbReference type="Gene3D" id="4.10.220.110">
    <property type="match status" value="1"/>
</dbReference>
<dbReference type="Gene3D" id="2.30.110.50">
    <property type="match status" value="1"/>
</dbReference>
<dbReference type="InterPro" id="IPR006531">
    <property type="entry name" value="Gp5/Vgr_OB"/>
</dbReference>
<dbReference type="NCBIfam" id="TIGR03361">
    <property type="entry name" value="VI_Rhs_Vgr"/>
    <property type="match status" value="1"/>
</dbReference>
<evidence type="ECO:0000256" key="2">
    <source>
        <dbReference type="ARBA" id="ARBA00005558"/>
    </source>
</evidence>
<dbReference type="InterPro" id="IPR054030">
    <property type="entry name" value="Gp5_Vgr_C"/>
</dbReference>
<dbReference type="GO" id="GO:0005576">
    <property type="term" value="C:extracellular region"/>
    <property type="evidence" value="ECO:0007669"/>
    <property type="project" value="UniProtKB-SubCell"/>
</dbReference>
<dbReference type="PANTHER" id="PTHR32305">
    <property type="match status" value="1"/>
</dbReference>
<evidence type="ECO:0000259" key="6">
    <source>
        <dbReference type="Pfam" id="PF22178"/>
    </source>
</evidence>
<dbReference type="InterPro" id="IPR050708">
    <property type="entry name" value="T6SS_VgrG/RHS"/>
</dbReference>
<feature type="domain" description="Gp5/Type VI secretion system Vgr C-terminal trimerisation" evidence="6">
    <location>
        <begin position="466"/>
        <end position="533"/>
    </location>
</feature>
<dbReference type="InterPro" id="IPR006533">
    <property type="entry name" value="T6SS_Vgr_RhsGE"/>
</dbReference>
<dbReference type="NCBIfam" id="TIGR01646">
    <property type="entry name" value="vgr_GE"/>
    <property type="match status" value="1"/>
</dbReference>
<dbReference type="OrthoDB" id="6710627at2"/>
<dbReference type="Pfam" id="PF22178">
    <property type="entry name" value="Gp5_trimer_C"/>
    <property type="match status" value="1"/>
</dbReference>
<dbReference type="Pfam" id="PF05954">
    <property type="entry name" value="Phage_GPD"/>
    <property type="match status" value="1"/>
</dbReference>
<protein>
    <submittedName>
        <fullName evidence="7">VgrG family protein</fullName>
    </submittedName>
</protein>
<dbReference type="InterPro" id="IPR017847">
    <property type="entry name" value="T6SS_RhsGE_Vgr_subset"/>
</dbReference>
<dbReference type="SUPFAM" id="SSF69279">
    <property type="entry name" value="Phage tail proteins"/>
    <property type="match status" value="2"/>
</dbReference>
<feature type="domain" description="Gp5/Type VI secretion system Vgr protein OB-fold" evidence="5">
    <location>
        <begin position="380"/>
        <end position="449"/>
    </location>
</feature>
<comment type="similarity">
    <text evidence="2">Belongs to the VgrG protein family.</text>
</comment>
<evidence type="ECO:0000259" key="5">
    <source>
        <dbReference type="Pfam" id="PF04717"/>
    </source>
</evidence>
<evidence type="ECO:0000313" key="8">
    <source>
        <dbReference type="Proteomes" id="UP000028630"/>
    </source>
</evidence>
<evidence type="ECO:0000256" key="4">
    <source>
        <dbReference type="SAM" id="MobiDB-lite"/>
    </source>
</evidence>
<dbReference type="SUPFAM" id="SSF69349">
    <property type="entry name" value="Phage fibre proteins"/>
    <property type="match status" value="1"/>
</dbReference>
<dbReference type="PANTHER" id="PTHR32305:SF15">
    <property type="entry name" value="PROTEIN RHSA-RELATED"/>
    <property type="match status" value="1"/>
</dbReference>
<dbReference type="Gene3D" id="2.40.50.230">
    <property type="entry name" value="Gp5 N-terminal domain"/>
    <property type="match status" value="1"/>
</dbReference>
<proteinExistence type="inferred from homology"/>
<gene>
    <name evidence="7" type="ORF">GTGU_04347</name>
</gene>
<comment type="subcellular location">
    <subcellularLocation>
        <location evidence="1">Secreted</location>
    </subcellularLocation>
</comment>
<dbReference type="Pfam" id="PF04717">
    <property type="entry name" value="Phage_base_V"/>
    <property type="match status" value="1"/>
</dbReference>
<organism evidence="7 8">
    <name type="scientific">Trabulsiella guamensis ATCC 49490</name>
    <dbReference type="NCBI Taxonomy" id="1005994"/>
    <lineage>
        <taxon>Bacteria</taxon>
        <taxon>Pseudomonadati</taxon>
        <taxon>Pseudomonadota</taxon>
        <taxon>Gammaproteobacteria</taxon>
        <taxon>Enterobacterales</taxon>
        <taxon>Enterobacteriaceae</taxon>
        <taxon>Trabulsiella</taxon>
    </lineage>
</organism>
<dbReference type="Gene3D" id="3.55.50.10">
    <property type="entry name" value="Baseplate protein-like domains"/>
    <property type="match status" value="1"/>
</dbReference>
<dbReference type="AlphaFoldDB" id="A0A084ZNH6"/>
<comment type="caution">
    <text evidence="7">The sequence shown here is derived from an EMBL/GenBank/DDBJ whole genome shotgun (WGS) entry which is preliminary data.</text>
</comment>
<dbReference type="eggNOG" id="COG3501">
    <property type="taxonomic scope" value="Bacteria"/>
</dbReference>
<evidence type="ECO:0000256" key="3">
    <source>
        <dbReference type="ARBA" id="ARBA00022525"/>
    </source>
</evidence>
<accession>A0A084ZNH6</accession>
<dbReference type="Proteomes" id="UP000028630">
    <property type="component" value="Unassembled WGS sequence"/>
</dbReference>
<name>A0A084ZNH6_9ENTR</name>
<dbReference type="RefSeq" id="WP_038162309.1">
    <property type="nucleotide sequence ID" value="NZ_JMTB01000118.1"/>
</dbReference>
<dbReference type="EMBL" id="JMTB01000118">
    <property type="protein sequence ID" value="KFB99020.1"/>
    <property type="molecule type" value="Genomic_DNA"/>
</dbReference>
<reference evidence="8" key="1">
    <citation type="submission" date="2014-05" db="EMBL/GenBank/DDBJ databases">
        <title>ATOL: Assembling a taxonomically balanced genome-scale reconstruction of the evolutionary history of the Enterobacteriaceae.</title>
        <authorList>
            <person name="Plunkett G. III"/>
            <person name="Neeno-Eckwall E.C."/>
            <person name="Glasner J.D."/>
            <person name="Perna N.T."/>
        </authorList>
    </citation>
    <scope>NUCLEOTIDE SEQUENCE [LARGE SCALE GENOMIC DNA]</scope>
    <source>
        <strain evidence="8">ATCC 49490</strain>
    </source>
</reference>
<evidence type="ECO:0000256" key="1">
    <source>
        <dbReference type="ARBA" id="ARBA00004613"/>
    </source>
</evidence>
<evidence type="ECO:0000313" key="7">
    <source>
        <dbReference type="EMBL" id="KFB99020.1"/>
    </source>
</evidence>
<feature type="region of interest" description="Disordered" evidence="4">
    <location>
        <begin position="670"/>
        <end position="702"/>
    </location>
</feature>
<dbReference type="InterPro" id="IPR037026">
    <property type="entry name" value="Vgr_OB-fold_dom_sf"/>
</dbReference>
<feature type="region of interest" description="Disordered" evidence="4">
    <location>
        <begin position="714"/>
        <end position="752"/>
    </location>
</feature>
<keyword evidence="3" id="KW-0964">Secreted</keyword>
<keyword evidence="8" id="KW-1185">Reference proteome</keyword>
<sequence>MPLIEIENDKLSVMDAFPLSFTTREHISGNPVYKLEFQVADADLDLSALLGEVIKVRIELPEAAGYRTYFTYVVAGADEGQRQNQFVYSLEMSTWLWFLMQNRNCRIFQNISAIDIIEQIFERYNFADYRIDLEGTYLPREYCVQFEETDFNFVSRLMEDEGVWYYFDHSEENNTLVITDRQHFPVLEGNYAELSFLPDSEEQRAIRESIQRIQRTNRIHSSEVVLRDFDFINPRNTLQTQIEESRAHLQGIPLEWYDYAAGYTDIQEGDTIARLRLEAMQSNNQLLIGESNAAGLIAGYAFDLVQHPDPGRNRGFKLISCDYTYLQDGPDSASQGRNISCRFRALNDDIPFRPLCLTKRPQVSGSQSATVVGAEQSEVHTDQYARIRVHFHWDRYKTTEEDCSCWIRVVQAWAGKGWGVVAMPRVGQEVLVTYIDGDLDRPMVTGIVYNGENPPPYRLPEYINYSGLVSRSLRFGQPQHASQLTFDDNRGNERVMLHAERDLQKTVERNNASAVGQDKYETVARTSTDWFTNHVSYKDMNFSITGMNFSFTGLNASATMLNFYFNGFEVGCVPVGTYFSGINTSFVGVGTHFTGLSTSFTGAANSMTGVSNSMTGCSNSFTGVSNSITGSSHSITGFSSSLTGCSVSETGHSSSMTGSSESFTGSSFSSTGSSVSQTGSSVSTTGSSISVTGSSVSTTGSSIGVTGSSISATGSSISATGSSISTTGSSISTTGSSVSATGSSISTTGSSISTTGSSIAVTGVAISYNGVQYADCGIDLKTVGMQSKN</sequence>
<dbReference type="SUPFAM" id="SSF69255">
    <property type="entry name" value="gp5 N-terminal domain-like"/>
    <property type="match status" value="1"/>
</dbReference>